<feature type="transmembrane region" description="Helical" evidence="1">
    <location>
        <begin position="16"/>
        <end position="38"/>
    </location>
</feature>
<feature type="transmembrane region" description="Helical" evidence="1">
    <location>
        <begin position="44"/>
        <end position="65"/>
    </location>
</feature>
<keyword evidence="1" id="KW-0472">Membrane</keyword>
<dbReference type="RefSeq" id="WP_345125421.1">
    <property type="nucleotide sequence ID" value="NZ_BAABAT010000005.1"/>
</dbReference>
<sequence length="70" mass="7508">MADKQPEKRPDPGTNAGWAALGTLLGGVIAWGGIGYALDWWFNIPRHLGLLVGMIVGIVGALYIVMKRFG</sequence>
<gene>
    <name evidence="2" type="ORF">GCM10022255_027680</name>
</gene>
<dbReference type="Proteomes" id="UP001500620">
    <property type="component" value="Unassembled WGS sequence"/>
</dbReference>
<keyword evidence="1" id="KW-1133">Transmembrane helix</keyword>
<evidence type="ECO:0008006" key="4">
    <source>
        <dbReference type="Google" id="ProtNLM"/>
    </source>
</evidence>
<keyword evidence="3" id="KW-1185">Reference proteome</keyword>
<name>A0ABP8D608_9ACTN</name>
<proteinExistence type="predicted"/>
<evidence type="ECO:0000313" key="3">
    <source>
        <dbReference type="Proteomes" id="UP001500620"/>
    </source>
</evidence>
<evidence type="ECO:0000256" key="1">
    <source>
        <dbReference type="SAM" id="Phobius"/>
    </source>
</evidence>
<organism evidence="2 3">
    <name type="scientific">Dactylosporangium darangshiense</name>
    <dbReference type="NCBI Taxonomy" id="579108"/>
    <lineage>
        <taxon>Bacteria</taxon>
        <taxon>Bacillati</taxon>
        <taxon>Actinomycetota</taxon>
        <taxon>Actinomycetes</taxon>
        <taxon>Micromonosporales</taxon>
        <taxon>Micromonosporaceae</taxon>
        <taxon>Dactylosporangium</taxon>
    </lineage>
</organism>
<reference evidence="3" key="1">
    <citation type="journal article" date="2019" name="Int. J. Syst. Evol. Microbiol.">
        <title>The Global Catalogue of Microorganisms (GCM) 10K type strain sequencing project: providing services to taxonomists for standard genome sequencing and annotation.</title>
        <authorList>
            <consortium name="The Broad Institute Genomics Platform"/>
            <consortium name="The Broad Institute Genome Sequencing Center for Infectious Disease"/>
            <person name="Wu L."/>
            <person name="Ma J."/>
        </authorList>
    </citation>
    <scope>NUCLEOTIDE SEQUENCE [LARGE SCALE GENOMIC DNA]</scope>
    <source>
        <strain evidence="3">JCM 17441</strain>
    </source>
</reference>
<accession>A0ABP8D608</accession>
<comment type="caution">
    <text evidence="2">The sequence shown here is derived from an EMBL/GenBank/DDBJ whole genome shotgun (WGS) entry which is preliminary data.</text>
</comment>
<dbReference type="EMBL" id="BAABAT010000005">
    <property type="protein sequence ID" value="GAA4248288.1"/>
    <property type="molecule type" value="Genomic_DNA"/>
</dbReference>
<keyword evidence="1" id="KW-0812">Transmembrane</keyword>
<protein>
    <recommendedName>
        <fullName evidence="4">ATP synthase protein I</fullName>
    </recommendedName>
</protein>
<evidence type="ECO:0000313" key="2">
    <source>
        <dbReference type="EMBL" id="GAA4248288.1"/>
    </source>
</evidence>